<dbReference type="Proteomes" id="UP000265618">
    <property type="component" value="Unassembled WGS sequence"/>
</dbReference>
<proteinExistence type="predicted"/>
<accession>A0A9K3CW87</accession>
<gene>
    <name evidence="1" type="ORF">KIPB_003953</name>
</gene>
<dbReference type="EMBL" id="BDIP01000804">
    <property type="protein sequence ID" value="GIQ82759.1"/>
    <property type="molecule type" value="Genomic_DNA"/>
</dbReference>
<sequence>FGYQRKAQGLH</sequence>
<keyword evidence="2" id="KW-1185">Reference proteome</keyword>
<evidence type="ECO:0000313" key="1">
    <source>
        <dbReference type="EMBL" id="GIQ82759.1"/>
    </source>
</evidence>
<name>A0A9K3CW87_9EUKA</name>
<comment type="caution">
    <text evidence="1">The sequence shown here is derived from an EMBL/GenBank/DDBJ whole genome shotgun (WGS) entry which is preliminary data.</text>
</comment>
<protein>
    <submittedName>
        <fullName evidence="1">Uncharacterized protein</fullName>
    </submittedName>
</protein>
<feature type="non-terminal residue" evidence="1">
    <location>
        <position position="1"/>
    </location>
</feature>
<evidence type="ECO:0000313" key="2">
    <source>
        <dbReference type="Proteomes" id="UP000265618"/>
    </source>
</evidence>
<organism evidence="1 2">
    <name type="scientific">Kipferlia bialata</name>
    <dbReference type="NCBI Taxonomy" id="797122"/>
    <lineage>
        <taxon>Eukaryota</taxon>
        <taxon>Metamonada</taxon>
        <taxon>Carpediemonas-like organisms</taxon>
        <taxon>Kipferlia</taxon>
    </lineage>
</organism>
<reference evidence="1 2" key="1">
    <citation type="journal article" date="2018" name="PLoS ONE">
        <title>The draft genome of Kipferlia bialata reveals reductive genome evolution in fornicate parasites.</title>
        <authorList>
            <person name="Tanifuji G."/>
            <person name="Takabayashi S."/>
            <person name="Kume K."/>
            <person name="Takagi M."/>
            <person name="Nakayama T."/>
            <person name="Kamikawa R."/>
            <person name="Inagaki Y."/>
            <person name="Hashimoto T."/>
        </authorList>
    </citation>
    <scope>NUCLEOTIDE SEQUENCE [LARGE SCALE GENOMIC DNA]</scope>
    <source>
        <strain evidence="1">NY0173</strain>
    </source>
</reference>